<dbReference type="InterPro" id="IPR003838">
    <property type="entry name" value="ABC3_permease_C"/>
</dbReference>
<evidence type="ECO:0000256" key="1">
    <source>
        <dbReference type="ARBA" id="ARBA00004651"/>
    </source>
</evidence>
<dbReference type="GO" id="GO:0022857">
    <property type="term" value="F:transmembrane transporter activity"/>
    <property type="evidence" value="ECO:0007669"/>
    <property type="project" value="TreeGrafter"/>
</dbReference>
<keyword evidence="4 7" id="KW-1133">Transmembrane helix</keyword>
<evidence type="ECO:0000256" key="4">
    <source>
        <dbReference type="ARBA" id="ARBA00022989"/>
    </source>
</evidence>
<evidence type="ECO:0000256" key="6">
    <source>
        <dbReference type="ARBA" id="ARBA00038076"/>
    </source>
</evidence>
<name>A0A4V2W1Y8_9PAST</name>
<sequence length="445" mass="48397">MLLRMLLQSWKHGLRRKFLAIFTIFLAAGLVSALLAVSIDIGDKMAKELKSYGANILIEPAAQAALPQVDQERENLLLGQDFLDEKELPNIKDIFWGNNIVGFAPQLNAPFELISHNGQTVQQDISVLGTFFDYPIGIPDDPDYHTGQKIISPYWQVEGQWADDSDKSAVEMPAFATQALVGRQLAANANIHIGDRLQLMPFNDKPTALLQVTVSGILSSGGNEENQLVVPLQAVQNSLNLHGKVQSVKVSALTVPENDLSRKARENLEALDAEEYDRWYCTAYVSSIAHQLEEAVSGAVVRPIWQVAASEGVVIEKIQLLLAVVTLAALLASAMGIASLMTSNIIERSKEIGLMKALGADQTEINLLFYSEAALSGILGGLLGCLAGWGLSGIIGDALFGQPLSFAWIVVPCVLFLSVLIALIGTWFPAHRITKLYPIEVLYGR</sequence>
<keyword evidence="3 7" id="KW-0812">Transmembrane</keyword>
<evidence type="ECO:0000313" key="11">
    <source>
        <dbReference type="EMBL" id="TNG92833.1"/>
    </source>
</evidence>
<dbReference type="AlphaFoldDB" id="A0A4V2W1Y8"/>
<proteinExistence type="inferred from homology"/>
<evidence type="ECO:0000313" key="10">
    <source>
        <dbReference type="EMBL" id="TCV86039.1"/>
    </source>
</evidence>
<comment type="similarity">
    <text evidence="6">Belongs to the ABC-4 integral membrane protein family.</text>
</comment>
<evidence type="ECO:0000256" key="5">
    <source>
        <dbReference type="ARBA" id="ARBA00023136"/>
    </source>
</evidence>
<comment type="caution">
    <text evidence="10">The sequence shown here is derived from an EMBL/GenBank/DDBJ whole genome shotgun (WGS) entry which is preliminary data.</text>
</comment>
<dbReference type="InterPro" id="IPR050250">
    <property type="entry name" value="Macrolide_Exporter_MacB"/>
</dbReference>
<organism evidence="10 12">
    <name type="scientific">Testudinibacter aquarius</name>
    <dbReference type="NCBI Taxonomy" id="1524974"/>
    <lineage>
        <taxon>Bacteria</taxon>
        <taxon>Pseudomonadati</taxon>
        <taxon>Pseudomonadota</taxon>
        <taxon>Gammaproteobacteria</taxon>
        <taxon>Pasteurellales</taxon>
        <taxon>Pasteurellaceae</taxon>
        <taxon>Testudinibacter</taxon>
    </lineage>
</organism>
<dbReference type="PANTHER" id="PTHR30572">
    <property type="entry name" value="MEMBRANE COMPONENT OF TRANSPORTER-RELATED"/>
    <property type="match status" value="1"/>
</dbReference>
<keyword evidence="5 7" id="KW-0472">Membrane</keyword>
<reference evidence="11 13" key="2">
    <citation type="submission" date="2019-05" db="EMBL/GenBank/DDBJ databases">
        <title>Pasteurellaceae isolates from reptiles.</title>
        <authorList>
            <person name="Bojesen A.M."/>
            <person name="Lund E."/>
        </authorList>
    </citation>
    <scope>NUCLEOTIDE SEQUENCE [LARGE SCALE GENOMIC DNA]</scope>
    <source>
        <strain evidence="11 13">ELNT2x</strain>
    </source>
</reference>
<dbReference type="EMBL" id="VDGV01000021">
    <property type="protein sequence ID" value="TNG92833.1"/>
    <property type="molecule type" value="Genomic_DNA"/>
</dbReference>
<dbReference type="EMBL" id="SMCP01000007">
    <property type="protein sequence ID" value="TCV86039.1"/>
    <property type="molecule type" value="Genomic_DNA"/>
</dbReference>
<comment type="subcellular location">
    <subcellularLocation>
        <location evidence="1">Cell membrane</location>
        <topology evidence="1">Multi-pass membrane protein</topology>
    </subcellularLocation>
</comment>
<evidence type="ECO:0000259" key="9">
    <source>
        <dbReference type="Pfam" id="PF12704"/>
    </source>
</evidence>
<feature type="transmembrane region" description="Helical" evidence="7">
    <location>
        <begin position="320"/>
        <end position="346"/>
    </location>
</feature>
<keyword evidence="2" id="KW-1003">Cell membrane</keyword>
<dbReference type="Pfam" id="PF02687">
    <property type="entry name" value="FtsX"/>
    <property type="match status" value="1"/>
</dbReference>
<dbReference type="PANTHER" id="PTHR30572:SF4">
    <property type="entry name" value="ABC TRANSPORTER PERMEASE YTRF"/>
    <property type="match status" value="1"/>
</dbReference>
<reference evidence="10 12" key="1">
    <citation type="submission" date="2019-03" db="EMBL/GenBank/DDBJ databases">
        <title>Genomic Encyclopedia of Type Strains, Phase IV (KMG-IV): sequencing the most valuable type-strain genomes for metagenomic binning, comparative biology and taxonomic classification.</title>
        <authorList>
            <person name="Goeker M."/>
        </authorList>
    </citation>
    <scope>NUCLEOTIDE SEQUENCE [LARGE SCALE GENOMIC DNA]</scope>
    <source>
        <strain evidence="10 12">DSM 28140</strain>
    </source>
</reference>
<feature type="domain" description="MacB-like periplasmic core" evidence="9">
    <location>
        <begin position="18"/>
        <end position="248"/>
    </location>
</feature>
<dbReference type="GO" id="GO:0005886">
    <property type="term" value="C:plasma membrane"/>
    <property type="evidence" value="ECO:0007669"/>
    <property type="project" value="UniProtKB-SubCell"/>
</dbReference>
<evidence type="ECO:0000256" key="7">
    <source>
        <dbReference type="SAM" id="Phobius"/>
    </source>
</evidence>
<dbReference type="Proteomes" id="UP000294619">
    <property type="component" value="Unassembled WGS sequence"/>
</dbReference>
<dbReference type="Pfam" id="PF12704">
    <property type="entry name" value="MacB_PCD"/>
    <property type="match status" value="1"/>
</dbReference>
<evidence type="ECO:0000313" key="13">
    <source>
        <dbReference type="Proteomes" id="UP000305526"/>
    </source>
</evidence>
<feature type="transmembrane region" description="Helical" evidence="7">
    <location>
        <begin position="406"/>
        <end position="428"/>
    </location>
</feature>
<evidence type="ECO:0000259" key="8">
    <source>
        <dbReference type="Pfam" id="PF02687"/>
    </source>
</evidence>
<dbReference type="RefSeq" id="WP_132967470.1">
    <property type="nucleotide sequence ID" value="NZ_LEKL01000003.1"/>
</dbReference>
<protein>
    <submittedName>
        <fullName evidence="11">ABC transporter permease</fullName>
    </submittedName>
    <submittedName>
        <fullName evidence="10">Putative ABC transport system permease protein</fullName>
    </submittedName>
</protein>
<evidence type="ECO:0000256" key="3">
    <source>
        <dbReference type="ARBA" id="ARBA00022692"/>
    </source>
</evidence>
<gene>
    <name evidence="10" type="ORF">EDC16_107110</name>
    <name evidence="11" type="ORF">FHQ21_03375</name>
</gene>
<evidence type="ECO:0000256" key="2">
    <source>
        <dbReference type="ARBA" id="ARBA00022475"/>
    </source>
</evidence>
<keyword evidence="13" id="KW-1185">Reference proteome</keyword>
<feature type="domain" description="ABC3 transporter permease C-terminal" evidence="8">
    <location>
        <begin position="324"/>
        <end position="438"/>
    </location>
</feature>
<dbReference type="Proteomes" id="UP000305526">
    <property type="component" value="Unassembled WGS sequence"/>
</dbReference>
<evidence type="ECO:0000313" key="12">
    <source>
        <dbReference type="Proteomes" id="UP000294619"/>
    </source>
</evidence>
<dbReference type="InterPro" id="IPR025857">
    <property type="entry name" value="MacB_PCD"/>
</dbReference>
<feature type="transmembrane region" description="Helical" evidence="7">
    <location>
        <begin position="367"/>
        <end position="391"/>
    </location>
</feature>
<accession>A0A4V2W1Y8</accession>